<dbReference type="Gene3D" id="1.10.3210.10">
    <property type="entry name" value="Hypothetical protein af1432"/>
    <property type="match status" value="1"/>
</dbReference>
<comment type="function">
    <text evidence="7">In eubacteria ppGpp (guanosine 3'-diphosphate 5'-diphosphate) is a mediator of the stringent response that coordinates a variety of cellular activities in response to changes in nutritional abundance.</text>
</comment>
<dbReference type="SMART" id="SM00954">
    <property type="entry name" value="RelA_SpoT"/>
    <property type="match status" value="1"/>
</dbReference>
<dbReference type="SUPFAM" id="SSF109604">
    <property type="entry name" value="HD-domain/PDEase-like"/>
    <property type="match status" value="1"/>
</dbReference>
<dbReference type="GO" id="GO:0008893">
    <property type="term" value="F:guanosine-3',5'-bis(diphosphate) 3'-diphosphatase activity"/>
    <property type="evidence" value="ECO:0007669"/>
    <property type="project" value="TreeGrafter"/>
</dbReference>
<dbReference type="SMART" id="SM00471">
    <property type="entry name" value="HDc"/>
    <property type="match status" value="1"/>
</dbReference>
<dbReference type="InterPro" id="IPR045600">
    <property type="entry name" value="RelA/SpoT_AH_RIS"/>
</dbReference>
<dbReference type="NCBIfam" id="TIGR00691">
    <property type="entry name" value="spoT_relA"/>
    <property type="match status" value="1"/>
</dbReference>
<dbReference type="PANTHER" id="PTHR21262">
    <property type="entry name" value="GUANOSINE-3',5'-BIS DIPHOSPHATE 3'-PYROPHOSPHOHYDROLASE"/>
    <property type="match status" value="1"/>
</dbReference>
<evidence type="ECO:0000259" key="8">
    <source>
        <dbReference type="PROSITE" id="PS51671"/>
    </source>
</evidence>
<keyword evidence="3" id="KW-0342">GTP-binding</keyword>
<keyword evidence="3" id="KW-0547">Nucleotide-binding</keyword>
<dbReference type="CDD" id="cd05399">
    <property type="entry name" value="NT_Rel-Spo_like"/>
    <property type="match status" value="1"/>
</dbReference>
<dbReference type="Pfam" id="PF02824">
    <property type="entry name" value="TGS"/>
    <property type="match status" value="1"/>
</dbReference>
<feature type="domain" description="TGS" evidence="10">
    <location>
        <begin position="392"/>
        <end position="453"/>
    </location>
</feature>
<keyword evidence="12" id="KW-1185">Reference proteome</keyword>
<dbReference type="Proteomes" id="UP000235507">
    <property type="component" value="Unassembled WGS sequence"/>
</dbReference>
<dbReference type="SUPFAM" id="SSF81271">
    <property type="entry name" value="TGS-like"/>
    <property type="match status" value="1"/>
</dbReference>
<accession>A0A8T9AH84</accession>
<dbReference type="PANTHER" id="PTHR21262:SF36">
    <property type="entry name" value="BIFUNCTIONAL (P)PPGPP SYNTHASE_HYDROLASE SPOT"/>
    <property type="match status" value="1"/>
</dbReference>
<evidence type="ECO:0000256" key="5">
    <source>
        <dbReference type="ARBA" id="ARBA00032407"/>
    </source>
</evidence>
<comment type="similarity">
    <text evidence="7">Belongs to the relA/spoT family.</text>
</comment>
<dbReference type="InterPro" id="IPR033655">
    <property type="entry name" value="TGS_RelA/SpoT"/>
</dbReference>
<dbReference type="GO" id="GO:0015969">
    <property type="term" value="P:guanosine tetraphosphate metabolic process"/>
    <property type="evidence" value="ECO:0007669"/>
    <property type="project" value="InterPro"/>
</dbReference>
<feature type="domain" description="ACT" evidence="8">
    <location>
        <begin position="668"/>
        <end position="742"/>
    </location>
</feature>
<dbReference type="PROSITE" id="PS51671">
    <property type="entry name" value="ACT"/>
    <property type="match status" value="1"/>
</dbReference>
<dbReference type="CDD" id="cd01668">
    <property type="entry name" value="TGS_RSH"/>
    <property type="match status" value="1"/>
</dbReference>
<proteinExistence type="inferred from homology"/>
<gene>
    <name evidence="11" type="ORF">C1D09_030155</name>
</gene>
<dbReference type="Pfam" id="PF13328">
    <property type="entry name" value="HD_4"/>
    <property type="match status" value="1"/>
</dbReference>
<dbReference type="GO" id="GO:0008728">
    <property type="term" value="F:GTP diphosphokinase activity"/>
    <property type="evidence" value="ECO:0007669"/>
    <property type="project" value="UniProtKB-EC"/>
</dbReference>
<dbReference type="GO" id="GO:0042594">
    <property type="term" value="P:response to starvation"/>
    <property type="evidence" value="ECO:0007669"/>
    <property type="project" value="TreeGrafter"/>
</dbReference>
<dbReference type="GO" id="GO:0015949">
    <property type="term" value="P:nucleobase-containing small molecule interconversion"/>
    <property type="evidence" value="ECO:0007669"/>
    <property type="project" value="UniProtKB-ARBA"/>
</dbReference>
<dbReference type="InterPro" id="IPR002912">
    <property type="entry name" value="ACT_dom"/>
</dbReference>
<sequence length="742" mass="83227">MMRQYELVERVQRYKPDVNEALLNKAYVYAMQKHGHQKRASGDPYFSHPLEVAAILTEMHMDEATIAVALLHDTIEDTTATRAEIDDLFGPEMGKLVEGLTKLKKLDLVSKKAEQAENLRKLLLAISEDVRVLLVKLADRLHNMRTLDHMPEAKRLRIAEETMDIYAPLAGRMGMQGMREELEEIAFRYINPEAYRAVTARLAEIFERNKGVLTDIEKALSALFEKHSINAGVKSRQKKPWSVFRKMEAKALSFEQLSDIFGFRVVVDTVEDCYRALGAIHTTWSMVPGRFKDYISTPKQNDYRSIHTTIVGPSRQRVELQIRTREMNKIAEYGVAAHSIYKDTGGKTNGAGHAISKETNAYAWLRRTIEQLAEGDNPEDFLENTKLELFQDQVFCFTPKGMLIALPRGATPIDFAYAVHTDVGDTCVGAKVNGRIMPLMTELKNGDEVEIIRSKAQVPPAAWESVVVTGKARAAIRRATKNAIRKQYSGLGARILERAFERAGKNFTKESLKPVLHRLARKDIEDVLASVGRGELASTDVMKAVFPDYKDERVTPAAPKQREEGWSKIRNAAGMLFQIPGRAARKDKDQPRDGAVPIRGVRGDLPVRFAPEGAVPGDRIVGIVQPGTGITIYPIQSPALQAFDDQPERWIDVRWDIDERTKERFPARVSVTAINAPGSLADIAQVVASNDANIHTLSMVRTAPDFTEMLIDLEVWDLKHLNRLLSQLKDNSSVSDARRVNG</sequence>
<dbReference type="FunFam" id="1.10.3210.10:FF:000001">
    <property type="entry name" value="GTP pyrophosphokinase RelA"/>
    <property type="match status" value="1"/>
</dbReference>
<evidence type="ECO:0000259" key="9">
    <source>
        <dbReference type="PROSITE" id="PS51831"/>
    </source>
</evidence>
<dbReference type="InterPro" id="IPR012676">
    <property type="entry name" value="TGS-like"/>
</dbReference>
<dbReference type="Gene3D" id="3.30.460.10">
    <property type="entry name" value="Beta Polymerase, domain 2"/>
    <property type="match status" value="1"/>
</dbReference>
<comment type="catalytic activity">
    <reaction evidence="6">
        <text>GTP + ATP = guanosine 3'-diphosphate 5'-triphosphate + AMP</text>
        <dbReference type="Rhea" id="RHEA:22088"/>
        <dbReference type="ChEBI" id="CHEBI:30616"/>
        <dbReference type="ChEBI" id="CHEBI:37565"/>
        <dbReference type="ChEBI" id="CHEBI:142410"/>
        <dbReference type="ChEBI" id="CHEBI:456215"/>
        <dbReference type="EC" id="2.7.6.5"/>
    </reaction>
</comment>
<reference evidence="11" key="1">
    <citation type="submission" date="2019-07" db="EMBL/GenBank/DDBJ databases">
        <title>Mesorhizobum intechiensis sp. nov. isolated from nodules of Lotus tenuis growing in lowlands of the Flooding Pampa, Argentina.</title>
        <authorList>
            <person name="Estrella M.J."/>
            <person name="Torres Tejerizo G.A."/>
            <person name="Cumpa Velazquez L.M."/>
            <person name="Fontana F."/>
            <person name="Hansen L."/>
            <person name="Pistorio M."/>
            <person name="Sannazzaro A.I."/>
        </authorList>
    </citation>
    <scope>NUCLEOTIDE SEQUENCE</scope>
    <source>
        <strain evidence="11">BD68</strain>
    </source>
</reference>
<dbReference type="GO" id="GO:0005525">
    <property type="term" value="F:GTP binding"/>
    <property type="evidence" value="ECO:0007669"/>
    <property type="project" value="UniProtKB-KW"/>
</dbReference>
<dbReference type="InterPro" id="IPR004095">
    <property type="entry name" value="TGS"/>
</dbReference>
<dbReference type="EMBL" id="PNOT02000357">
    <property type="protein sequence ID" value="TSE02406.1"/>
    <property type="molecule type" value="Genomic_DNA"/>
</dbReference>
<evidence type="ECO:0000259" key="10">
    <source>
        <dbReference type="PROSITE" id="PS51880"/>
    </source>
</evidence>
<evidence type="ECO:0000313" key="11">
    <source>
        <dbReference type="EMBL" id="TSE02406.1"/>
    </source>
</evidence>
<dbReference type="OrthoDB" id="9805041at2"/>
<name>A0A8T9AH84_9HYPH</name>
<dbReference type="PROSITE" id="PS51880">
    <property type="entry name" value="TGS"/>
    <property type="match status" value="1"/>
</dbReference>
<evidence type="ECO:0000256" key="1">
    <source>
        <dbReference type="ARBA" id="ARBA00013251"/>
    </source>
</evidence>
<organism evidence="11 12">
    <name type="scientific">Mesorhizobium intechi</name>
    <dbReference type="NCBI Taxonomy" id="537601"/>
    <lineage>
        <taxon>Bacteria</taxon>
        <taxon>Pseudomonadati</taxon>
        <taxon>Pseudomonadota</taxon>
        <taxon>Alphaproteobacteria</taxon>
        <taxon>Hyphomicrobiales</taxon>
        <taxon>Phyllobacteriaceae</taxon>
        <taxon>Mesorhizobium</taxon>
    </lineage>
</organism>
<dbReference type="InterPro" id="IPR006674">
    <property type="entry name" value="HD_domain"/>
</dbReference>
<dbReference type="InterPro" id="IPR045865">
    <property type="entry name" value="ACT-like_dom_sf"/>
</dbReference>
<dbReference type="AlphaFoldDB" id="A0A8T9AH84"/>
<dbReference type="FunFam" id="3.30.460.10:FF:000001">
    <property type="entry name" value="GTP pyrophosphokinase RelA"/>
    <property type="match status" value="1"/>
</dbReference>
<evidence type="ECO:0000313" key="12">
    <source>
        <dbReference type="Proteomes" id="UP000235507"/>
    </source>
</evidence>
<dbReference type="CDD" id="cd04876">
    <property type="entry name" value="ACT_RelA-SpoT"/>
    <property type="match status" value="1"/>
</dbReference>
<dbReference type="Gene3D" id="3.10.20.30">
    <property type="match status" value="1"/>
</dbReference>
<dbReference type="SUPFAM" id="SSF81301">
    <property type="entry name" value="Nucleotidyltransferase"/>
    <property type="match status" value="1"/>
</dbReference>
<evidence type="ECO:0000256" key="4">
    <source>
        <dbReference type="ARBA" id="ARBA00029754"/>
    </source>
</evidence>
<evidence type="ECO:0000256" key="6">
    <source>
        <dbReference type="ARBA" id="ARBA00048244"/>
    </source>
</evidence>
<evidence type="ECO:0000256" key="3">
    <source>
        <dbReference type="ARBA" id="ARBA00023134"/>
    </source>
</evidence>
<dbReference type="Gene3D" id="3.30.70.260">
    <property type="match status" value="1"/>
</dbReference>
<dbReference type="Pfam" id="PF04607">
    <property type="entry name" value="RelA_SpoT"/>
    <property type="match status" value="1"/>
</dbReference>
<dbReference type="InterPro" id="IPR012675">
    <property type="entry name" value="Beta-grasp_dom_sf"/>
</dbReference>
<evidence type="ECO:0000256" key="7">
    <source>
        <dbReference type="RuleBase" id="RU003847"/>
    </source>
</evidence>
<dbReference type="InterPro" id="IPR004811">
    <property type="entry name" value="RelA/Spo_fam"/>
</dbReference>
<evidence type="ECO:0000256" key="2">
    <source>
        <dbReference type="ARBA" id="ARBA00014315"/>
    </source>
</evidence>
<dbReference type="CDD" id="cd00077">
    <property type="entry name" value="HDc"/>
    <property type="match status" value="1"/>
</dbReference>
<dbReference type="PROSITE" id="PS51831">
    <property type="entry name" value="HD"/>
    <property type="match status" value="1"/>
</dbReference>
<dbReference type="EC" id="2.7.6.5" evidence="1"/>
<dbReference type="RefSeq" id="WP_143977617.1">
    <property type="nucleotide sequence ID" value="NZ_PNOT02000357.1"/>
</dbReference>
<dbReference type="Pfam" id="PF13291">
    <property type="entry name" value="ACT_4"/>
    <property type="match status" value="1"/>
</dbReference>
<dbReference type="SUPFAM" id="SSF55021">
    <property type="entry name" value="ACT-like"/>
    <property type="match status" value="1"/>
</dbReference>
<dbReference type="InterPro" id="IPR043519">
    <property type="entry name" value="NT_sf"/>
</dbReference>
<comment type="caution">
    <text evidence="11">The sequence shown here is derived from an EMBL/GenBank/DDBJ whole genome shotgun (WGS) entry which is preliminary data.</text>
</comment>
<feature type="domain" description="HD" evidence="9">
    <location>
        <begin position="45"/>
        <end position="144"/>
    </location>
</feature>
<dbReference type="InterPro" id="IPR007685">
    <property type="entry name" value="RelA_SpoT"/>
</dbReference>
<dbReference type="Pfam" id="PF19296">
    <property type="entry name" value="RelA_AH_RIS"/>
    <property type="match status" value="1"/>
</dbReference>
<dbReference type="FunFam" id="3.10.20.30:FF:000002">
    <property type="entry name" value="GTP pyrophosphokinase (RelA/SpoT)"/>
    <property type="match status" value="1"/>
</dbReference>
<dbReference type="InterPro" id="IPR003607">
    <property type="entry name" value="HD/PDEase_dom"/>
</dbReference>
<protein>
    <recommendedName>
        <fullName evidence="2">GTP pyrophosphokinase rsh</fullName>
        <ecNumber evidence="1">2.7.6.5</ecNumber>
    </recommendedName>
    <alternativeName>
        <fullName evidence="5">(p)ppGpp synthase</fullName>
    </alternativeName>
    <alternativeName>
        <fullName evidence="4">ATP:GTP 3'-pyrophosphotransferase</fullName>
    </alternativeName>
</protein>
<dbReference type="GO" id="GO:0005886">
    <property type="term" value="C:plasma membrane"/>
    <property type="evidence" value="ECO:0007669"/>
    <property type="project" value="TreeGrafter"/>
</dbReference>